<accession>A0A9W6C6J6</accession>
<proteinExistence type="inferred from homology"/>
<keyword evidence="8 9" id="KW-0456">Lyase</keyword>
<evidence type="ECO:0000256" key="1">
    <source>
        <dbReference type="ARBA" id="ARBA00001633"/>
    </source>
</evidence>
<dbReference type="HAMAP" id="MF_00134_A">
    <property type="entry name" value="IGPS_A"/>
    <property type="match status" value="1"/>
</dbReference>
<sequence>MKTILDEIAEKTRERIAKKKREIPTGRLLERIESRKEQKEPFLFQKSLSREGLSFICEVKKASPSKGVIAETFPYLDIAKDYEKAGAAAISCLTEPFYFQGSDAYLEAIAREVQIPVLRKDFTVDPYMIYEAKAMGADAVLLICAILTEEELRSDLELAEHLGLSALVETHSEEEIEMAKRCQAKIIGVNNRDLHTFQVDLQTSASLRRLVPPEIIFVSESGIRTPEDIRLLKENGTDAVLIGETLMREPDKRKALTCLGGMDQ</sequence>
<evidence type="ECO:0000256" key="4">
    <source>
        <dbReference type="ARBA" id="ARBA00022605"/>
    </source>
</evidence>
<dbReference type="GO" id="GO:0004640">
    <property type="term" value="F:phosphoribosylanthranilate isomerase activity"/>
    <property type="evidence" value="ECO:0007669"/>
    <property type="project" value="TreeGrafter"/>
</dbReference>
<dbReference type="CDD" id="cd00331">
    <property type="entry name" value="IGPS"/>
    <property type="match status" value="1"/>
</dbReference>
<dbReference type="PANTHER" id="PTHR22854">
    <property type="entry name" value="TRYPTOPHAN BIOSYNTHESIS PROTEIN"/>
    <property type="match status" value="1"/>
</dbReference>
<name>A0A9W6C6J6_9FIRM</name>
<dbReference type="GO" id="GO:0000162">
    <property type="term" value="P:L-tryptophan biosynthetic process"/>
    <property type="evidence" value="ECO:0007669"/>
    <property type="project" value="UniProtKB-UniRule"/>
</dbReference>
<evidence type="ECO:0000313" key="11">
    <source>
        <dbReference type="EMBL" id="GLG04108.1"/>
    </source>
</evidence>
<comment type="pathway">
    <text evidence="2 9">Amino-acid biosynthesis; L-tryptophan biosynthesis; L-tryptophan from chorismate: step 4/5.</text>
</comment>
<dbReference type="Gene3D" id="3.20.20.70">
    <property type="entry name" value="Aldolase class I"/>
    <property type="match status" value="1"/>
</dbReference>
<evidence type="ECO:0000256" key="6">
    <source>
        <dbReference type="ARBA" id="ARBA00022822"/>
    </source>
</evidence>
<dbReference type="InterPro" id="IPR013785">
    <property type="entry name" value="Aldolase_TIM"/>
</dbReference>
<evidence type="ECO:0000259" key="10">
    <source>
        <dbReference type="Pfam" id="PF00218"/>
    </source>
</evidence>
<organism evidence="11 12">
    <name type="scientific">Sellimonas catena</name>
    <dbReference type="NCBI Taxonomy" id="2994035"/>
    <lineage>
        <taxon>Bacteria</taxon>
        <taxon>Bacillati</taxon>
        <taxon>Bacillota</taxon>
        <taxon>Clostridia</taxon>
        <taxon>Lachnospirales</taxon>
        <taxon>Lachnospiraceae</taxon>
        <taxon>Sellimonas</taxon>
    </lineage>
</organism>
<dbReference type="NCBIfam" id="NF001377">
    <property type="entry name" value="PRK00278.2-4"/>
    <property type="match status" value="1"/>
</dbReference>
<keyword evidence="6 9" id="KW-0822">Tryptophan biosynthesis</keyword>
<dbReference type="GO" id="GO:0004425">
    <property type="term" value="F:indole-3-glycerol-phosphate synthase activity"/>
    <property type="evidence" value="ECO:0007669"/>
    <property type="project" value="UniProtKB-UniRule"/>
</dbReference>
<evidence type="ECO:0000256" key="5">
    <source>
        <dbReference type="ARBA" id="ARBA00022793"/>
    </source>
</evidence>
<evidence type="ECO:0000313" key="12">
    <source>
        <dbReference type="Proteomes" id="UP001145145"/>
    </source>
</evidence>
<keyword evidence="12" id="KW-1185">Reference proteome</keyword>
<dbReference type="InterPro" id="IPR045186">
    <property type="entry name" value="Indole-3-glycerol_P_synth"/>
</dbReference>
<keyword evidence="5 9" id="KW-0210">Decarboxylase</keyword>
<evidence type="ECO:0000256" key="7">
    <source>
        <dbReference type="ARBA" id="ARBA00023141"/>
    </source>
</evidence>
<protein>
    <recommendedName>
        <fullName evidence="9">Indole-3-glycerol phosphate synthase</fullName>
        <shortName evidence="9">IGPS</shortName>
        <ecNumber evidence="9">4.1.1.48</ecNumber>
    </recommendedName>
</protein>
<dbReference type="InterPro" id="IPR011060">
    <property type="entry name" value="RibuloseP-bd_barrel"/>
</dbReference>
<dbReference type="InterPro" id="IPR013798">
    <property type="entry name" value="Indole-3-glycerol_P_synth_dom"/>
</dbReference>
<evidence type="ECO:0000256" key="8">
    <source>
        <dbReference type="ARBA" id="ARBA00023239"/>
    </source>
</evidence>
<dbReference type="PANTHER" id="PTHR22854:SF2">
    <property type="entry name" value="INDOLE-3-GLYCEROL-PHOSPHATE SYNTHASE"/>
    <property type="match status" value="1"/>
</dbReference>
<dbReference type="FunFam" id="3.20.20.70:FF:000024">
    <property type="entry name" value="Indole-3-glycerol phosphate synthase"/>
    <property type="match status" value="1"/>
</dbReference>
<keyword evidence="4 9" id="KW-0028">Amino-acid biosynthesis</keyword>
<reference evidence="11 12" key="1">
    <citation type="journal article" date="2023" name="Int. J. Syst. Evol. Microbiol.">
        <title>Sellimonas catena sp. nov., isolated from human faeces.</title>
        <authorList>
            <person name="Hisatomi A."/>
            <person name="Ohkuma M."/>
            <person name="Sakamoto M."/>
        </authorList>
    </citation>
    <scope>NUCLEOTIDE SEQUENCE [LARGE SCALE GENOMIC DNA]</scope>
    <source>
        <strain evidence="11 12">12EGH17</strain>
    </source>
</reference>
<dbReference type="AlphaFoldDB" id="A0A9W6C6J6"/>
<dbReference type="Pfam" id="PF00218">
    <property type="entry name" value="IGPS"/>
    <property type="match status" value="1"/>
</dbReference>
<dbReference type="Proteomes" id="UP001145145">
    <property type="component" value="Unassembled WGS sequence"/>
</dbReference>
<dbReference type="EMBL" id="BSBO01000011">
    <property type="protein sequence ID" value="GLG04108.1"/>
    <property type="molecule type" value="Genomic_DNA"/>
</dbReference>
<dbReference type="InterPro" id="IPR001468">
    <property type="entry name" value="Indole-3-GlycerolPSynthase_CS"/>
</dbReference>
<evidence type="ECO:0000256" key="9">
    <source>
        <dbReference type="HAMAP-Rule" id="MF_00134"/>
    </source>
</evidence>
<dbReference type="EC" id="4.1.1.48" evidence="9"/>
<dbReference type="HAMAP" id="MF_00134_B">
    <property type="entry name" value="IGPS_B"/>
    <property type="match status" value="1"/>
</dbReference>
<dbReference type="SUPFAM" id="SSF51366">
    <property type="entry name" value="Ribulose-phoshate binding barrel"/>
    <property type="match status" value="1"/>
</dbReference>
<comment type="similarity">
    <text evidence="3 9">Belongs to the TrpC family.</text>
</comment>
<evidence type="ECO:0000256" key="2">
    <source>
        <dbReference type="ARBA" id="ARBA00004696"/>
    </source>
</evidence>
<dbReference type="RefSeq" id="WP_087169460.1">
    <property type="nucleotide sequence ID" value="NZ_BSBO01000011.1"/>
</dbReference>
<comment type="catalytic activity">
    <reaction evidence="1 9">
        <text>1-(2-carboxyphenylamino)-1-deoxy-D-ribulose 5-phosphate + H(+) = (1S,2R)-1-C-(indol-3-yl)glycerol 3-phosphate + CO2 + H2O</text>
        <dbReference type="Rhea" id="RHEA:23476"/>
        <dbReference type="ChEBI" id="CHEBI:15377"/>
        <dbReference type="ChEBI" id="CHEBI:15378"/>
        <dbReference type="ChEBI" id="CHEBI:16526"/>
        <dbReference type="ChEBI" id="CHEBI:58613"/>
        <dbReference type="ChEBI" id="CHEBI:58866"/>
        <dbReference type="EC" id="4.1.1.48"/>
    </reaction>
</comment>
<gene>
    <name evidence="9 11" type="primary">trpC</name>
    <name evidence="11" type="ORF">Selli1_12820</name>
</gene>
<feature type="domain" description="Indole-3-glycerol phosphate synthase" evidence="10">
    <location>
        <begin position="5"/>
        <end position="257"/>
    </location>
</feature>
<dbReference type="PROSITE" id="PS00614">
    <property type="entry name" value="IGPS"/>
    <property type="match status" value="1"/>
</dbReference>
<comment type="caution">
    <text evidence="11">The sequence shown here is derived from an EMBL/GenBank/DDBJ whole genome shotgun (WGS) entry which is preliminary data.</text>
</comment>
<evidence type="ECO:0000256" key="3">
    <source>
        <dbReference type="ARBA" id="ARBA00008737"/>
    </source>
</evidence>
<keyword evidence="7 9" id="KW-0057">Aromatic amino acid biosynthesis</keyword>